<organism evidence="1 2">
    <name type="scientific">Phytophthora citrophthora</name>
    <dbReference type="NCBI Taxonomy" id="4793"/>
    <lineage>
        <taxon>Eukaryota</taxon>
        <taxon>Sar</taxon>
        <taxon>Stramenopiles</taxon>
        <taxon>Oomycota</taxon>
        <taxon>Peronosporomycetes</taxon>
        <taxon>Peronosporales</taxon>
        <taxon>Peronosporaceae</taxon>
        <taxon>Phytophthora</taxon>
    </lineage>
</organism>
<name>A0AAD9GA44_9STRA</name>
<keyword evidence="2" id="KW-1185">Reference proteome</keyword>
<gene>
    <name evidence="1" type="ORF">P3T76_011213</name>
</gene>
<comment type="caution">
    <text evidence="1">The sequence shown here is derived from an EMBL/GenBank/DDBJ whole genome shotgun (WGS) entry which is preliminary data.</text>
</comment>
<accession>A0AAD9GA44</accession>
<reference evidence="1" key="1">
    <citation type="submission" date="2023-08" db="EMBL/GenBank/DDBJ databases">
        <title>Reference Genome Resource for the Citrus Pathogen Phytophthora citrophthora.</title>
        <authorList>
            <person name="Moller H."/>
            <person name="Coetzee B."/>
            <person name="Rose L.J."/>
            <person name="Van Niekerk J.M."/>
        </authorList>
    </citation>
    <scope>NUCLEOTIDE SEQUENCE</scope>
    <source>
        <strain evidence="1">STE-U-9442</strain>
    </source>
</reference>
<evidence type="ECO:0000313" key="1">
    <source>
        <dbReference type="EMBL" id="KAK1934604.1"/>
    </source>
</evidence>
<dbReference type="Proteomes" id="UP001259832">
    <property type="component" value="Unassembled WGS sequence"/>
</dbReference>
<proteinExistence type="predicted"/>
<protein>
    <submittedName>
        <fullName evidence="1">Uncharacterized protein</fullName>
    </submittedName>
</protein>
<dbReference type="EMBL" id="JASMQC010000025">
    <property type="protein sequence ID" value="KAK1934604.1"/>
    <property type="molecule type" value="Genomic_DNA"/>
</dbReference>
<evidence type="ECO:0000313" key="2">
    <source>
        <dbReference type="Proteomes" id="UP001259832"/>
    </source>
</evidence>
<sequence>MDKNGMDGRTAGDDEPLVAVVPDVELTTADQSDEHEAVLYRYAINGHDREQSHMCLRDGQE</sequence>
<dbReference type="AlphaFoldDB" id="A0AAD9GA44"/>